<accession>A0ABW0RGN2</accession>
<dbReference type="Pfam" id="PF07563">
    <property type="entry name" value="DUF1541"/>
    <property type="match status" value="2"/>
</dbReference>
<name>A0ABW0RGN2_9BACL</name>
<keyword evidence="5" id="KW-1185">Reference proteome</keyword>
<feature type="domain" description="DUF1541" evidence="3">
    <location>
        <begin position="72"/>
        <end position="123"/>
    </location>
</feature>
<evidence type="ECO:0000313" key="5">
    <source>
        <dbReference type="Proteomes" id="UP001595978"/>
    </source>
</evidence>
<evidence type="ECO:0000313" key="4">
    <source>
        <dbReference type="EMBL" id="MFC5542505.1"/>
    </source>
</evidence>
<dbReference type="RefSeq" id="WP_390309917.1">
    <property type="nucleotide sequence ID" value="NZ_JBHSNQ010000165.1"/>
</dbReference>
<dbReference type="InterPro" id="IPR011438">
    <property type="entry name" value="DUF1541"/>
</dbReference>
<proteinExistence type="predicted"/>
<gene>
    <name evidence="4" type="ORF">ACFPOH_12400</name>
</gene>
<dbReference type="PROSITE" id="PS51257">
    <property type="entry name" value="PROKAR_LIPOPROTEIN"/>
    <property type="match status" value="1"/>
</dbReference>
<dbReference type="EMBL" id="JBHSNQ010000165">
    <property type="protein sequence ID" value="MFC5542505.1"/>
    <property type="molecule type" value="Genomic_DNA"/>
</dbReference>
<protein>
    <submittedName>
        <fullName evidence="4">YdhK family protein</fullName>
    </submittedName>
</protein>
<evidence type="ECO:0000256" key="2">
    <source>
        <dbReference type="SAM" id="SignalP"/>
    </source>
</evidence>
<dbReference type="Proteomes" id="UP001595978">
    <property type="component" value="Unassembled WGS sequence"/>
</dbReference>
<reference evidence="5" key="1">
    <citation type="journal article" date="2019" name="Int. J. Syst. Evol. Microbiol.">
        <title>The Global Catalogue of Microorganisms (GCM) 10K type strain sequencing project: providing services to taxonomists for standard genome sequencing and annotation.</title>
        <authorList>
            <consortium name="The Broad Institute Genomics Platform"/>
            <consortium name="The Broad Institute Genome Sequencing Center for Infectious Disease"/>
            <person name="Wu L."/>
            <person name="Ma J."/>
        </authorList>
    </citation>
    <scope>NUCLEOTIDE SEQUENCE [LARGE SCALE GENOMIC DNA]</scope>
    <source>
        <strain evidence="5">CCUG 56331</strain>
    </source>
</reference>
<evidence type="ECO:0000256" key="1">
    <source>
        <dbReference type="SAM" id="MobiDB-lite"/>
    </source>
</evidence>
<keyword evidence="2" id="KW-0732">Signal</keyword>
<organism evidence="4 5">
    <name type="scientific">Ureibacillus suwonensis</name>
    <dbReference type="NCBI Taxonomy" id="313007"/>
    <lineage>
        <taxon>Bacteria</taxon>
        <taxon>Bacillati</taxon>
        <taxon>Bacillota</taxon>
        <taxon>Bacilli</taxon>
        <taxon>Bacillales</taxon>
        <taxon>Caryophanaceae</taxon>
        <taxon>Ureibacillus</taxon>
    </lineage>
</organism>
<evidence type="ECO:0000259" key="3">
    <source>
        <dbReference type="Pfam" id="PF07563"/>
    </source>
</evidence>
<feature type="signal peptide" evidence="2">
    <location>
        <begin position="1"/>
        <end position="25"/>
    </location>
</feature>
<comment type="caution">
    <text evidence="4">The sequence shown here is derived from an EMBL/GenBank/DDBJ whole genome shotgun (WGS) entry which is preliminary data.</text>
</comment>
<feature type="domain" description="DUF1541" evidence="3">
    <location>
        <begin position="136"/>
        <end position="186"/>
    </location>
</feature>
<feature type="region of interest" description="Disordered" evidence="1">
    <location>
        <begin position="29"/>
        <end position="53"/>
    </location>
</feature>
<sequence>MKKQWAFKIFLFGFILLLAACGDTAEQLDKNDEQEGNVAEQEAPTREADEIEDSTGSVPLNLKIAENAAFPVGTKVKIFANHMEGMKGAEGVVVAVYDTTAYEISYRPTTGGEKVENYKWVIHEELDGASGAPMEPGRELVINADHIEGMDGATATIESADEGPVYVVDFTTTTGEEVKNYKWLVESELAASDESSQ</sequence>
<dbReference type="Gene3D" id="2.30.30.1210">
    <property type="entry name" value="Domain of unknown function DUF1541"/>
    <property type="match status" value="1"/>
</dbReference>
<feature type="chain" id="PRO_5045417703" evidence="2">
    <location>
        <begin position="26"/>
        <end position="197"/>
    </location>
</feature>